<proteinExistence type="predicted"/>
<keyword evidence="2" id="KW-1185">Reference proteome</keyword>
<evidence type="ECO:0000313" key="1">
    <source>
        <dbReference type="EMBL" id="KAF1979612.1"/>
    </source>
</evidence>
<reference evidence="1" key="1">
    <citation type="journal article" date="2020" name="Stud. Mycol.">
        <title>101 Dothideomycetes genomes: a test case for predicting lifestyles and emergence of pathogens.</title>
        <authorList>
            <person name="Haridas S."/>
            <person name="Albert R."/>
            <person name="Binder M."/>
            <person name="Bloem J."/>
            <person name="Labutti K."/>
            <person name="Salamov A."/>
            <person name="Andreopoulos B."/>
            <person name="Baker S."/>
            <person name="Barry K."/>
            <person name="Bills G."/>
            <person name="Bluhm B."/>
            <person name="Cannon C."/>
            <person name="Castanera R."/>
            <person name="Culley D."/>
            <person name="Daum C."/>
            <person name="Ezra D."/>
            <person name="Gonzalez J."/>
            <person name="Henrissat B."/>
            <person name="Kuo A."/>
            <person name="Liang C."/>
            <person name="Lipzen A."/>
            <person name="Lutzoni F."/>
            <person name="Magnuson J."/>
            <person name="Mondo S."/>
            <person name="Nolan M."/>
            <person name="Ohm R."/>
            <person name="Pangilinan J."/>
            <person name="Park H.-J."/>
            <person name="Ramirez L."/>
            <person name="Alfaro M."/>
            <person name="Sun H."/>
            <person name="Tritt A."/>
            <person name="Yoshinaga Y."/>
            <person name="Zwiers L.-H."/>
            <person name="Turgeon B."/>
            <person name="Goodwin S."/>
            <person name="Spatafora J."/>
            <person name="Crous P."/>
            <person name="Grigoriev I."/>
        </authorList>
    </citation>
    <scope>NUCLEOTIDE SEQUENCE</scope>
    <source>
        <strain evidence="1">CBS 107.79</strain>
    </source>
</reference>
<dbReference type="AlphaFoldDB" id="A0A6A5VV49"/>
<organism evidence="1 2">
    <name type="scientific">Bimuria novae-zelandiae CBS 107.79</name>
    <dbReference type="NCBI Taxonomy" id="1447943"/>
    <lineage>
        <taxon>Eukaryota</taxon>
        <taxon>Fungi</taxon>
        <taxon>Dikarya</taxon>
        <taxon>Ascomycota</taxon>
        <taxon>Pezizomycotina</taxon>
        <taxon>Dothideomycetes</taxon>
        <taxon>Pleosporomycetidae</taxon>
        <taxon>Pleosporales</taxon>
        <taxon>Massarineae</taxon>
        <taxon>Didymosphaeriaceae</taxon>
        <taxon>Bimuria</taxon>
    </lineage>
</organism>
<accession>A0A6A5VV49</accession>
<gene>
    <name evidence="1" type="ORF">BU23DRAFT_548821</name>
</gene>
<evidence type="ECO:0000313" key="2">
    <source>
        <dbReference type="Proteomes" id="UP000800036"/>
    </source>
</evidence>
<protein>
    <submittedName>
        <fullName evidence="1">Uncharacterized protein</fullName>
    </submittedName>
</protein>
<dbReference type="OrthoDB" id="3716526at2759"/>
<dbReference type="Proteomes" id="UP000800036">
    <property type="component" value="Unassembled WGS sequence"/>
</dbReference>
<name>A0A6A5VV49_9PLEO</name>
<dbReference type="EMBL" id="ML976657">
    <property type="protein sequence ID" value="KAF1979612.1"/>
    <property type="molecule type" value="Genomic_DNA"/>
</dbReference>
<sequence>MSHVCNRATWIWKTAEVICDAGQIDQFVGFAQRNGINRVYVHINPDVPHQDLANFISNCAGSIAVEALMGDPAWIRNPETHQSLQLRLRWVEDFQRRYAHDARLLIQGLHLDIEPWQLDEWRGPSQPEVIRQWIGCVQVLKSWADAQLPPLPVTADLPFWLHTLLYPDNKQRLDLVMMSILDGAVFMTYRNTPQGLIDIASEALQSGWECRKRREMVYLAVETVPSEEGSHISYHGMRAGKLHSDIGCLESGHGLRRRRDHETWFGGLAVHDYHTWVAMEG</sequence>